<protein>
    <submittedName>
        <fullName evidence="1">Uncharacterized protein</fullName>
    </submittedName>
</protein>
<gene>
    <name evidence="1" type="ORF">ERS013201_01575</name>
</gene>
<evidence type="ECO:0000313" key="2">
    <source>
        <dbReference type="Proteomes" id="UP000046067"/>
    </source>
</evidence>
<organism evidence="1 2">
    <name type="scientific">Vibrio cholerae</name>
    <dbReference type="NCBI Taxonomy" id="666"/>
    <lineage>
        <taxon>Bacteria</taxon>
        <taxon>Pseudomonadati</taxon>
        <taxon>Pseudomonadota</taxon>
        <taxon>Gammaproteobacteria</taxon>
        <taxon>Vibrionales</taxon>
        <taxon>Vibrionaceae</taxon>
        <taxon>Vibrio</taxon>
    </lineage>
</organism>
<dbReference type="AlphaFoldDB" id="A0A655WZG7"/>
<sequence>MTPIEHGADVFTLLQVVFVFKYTIYPTRNRDPRSFHWQCAVISALVKAVFDPLEIHAPYACPVFP</sequence>
<accession>A0A655WZG7</accession>
<dbReference type="Proteomes" id="UP000046067">
    <property type="component" value="Unassembled WGS sequence"/>
</dbReference>
<proteinExistence type="predicted"/>
<reference evidence="1 2" key="1">
    <citation type="submission" date="2015-07" db="EMBL/GenBank/DDBJ databases">
        <authorList>
            <consortium name="Pathogen Informatics"/>
        </authorList>
    </citation>
    <scope>NUCLEOTIDE SEQUENCE [LARGE SCALE GENOMIC DNA]</scope>
    <source>
        <strain evidence="1 2">A325</strain>
    </source>
</reference>
<evidence type="ECO:0000313" key="1">
    <source>
        <dbReference type="EMBL" id="CSC02351.1"/>
    </source>
</evidence>
<name>A0A655WZG7_VIBCL</name>
<dbReference type="EMBL" id="CWQJ01000008">
    <property type="protein sequence ID" value="CSC02351.1"/>
    <property type="molecule type" value="Genomic_DNA"/>
</dbReference>